<dbReference type="Pfam" id="PF05368">
    <property type="entry name" value="NmrA"/>
    <property type="match status" value="1"/>
</dbReference>
<dbReference type="SUPFAM" id="SSF51735">
    <property type="entry name" value="NAD(P)-binding Rossmann-fold domains"/>
    <property type="match status" value="1"/>
</dbReference>
<keyword evidence="2" id="KW-0521">NADP</keyword>
<reference evidence="5 6" key="1">
    <citation type="submission" date="2024-02" db="EMBL/GenBank/DDBJ databases">
        <title>De novo assembly and annotation of 12 fungi associated with fruit tree decline syndrome in Ontario, Canada.</title>
        <authorList>
            <person name="Sulman M."/>
            <person name="Ellouze W."/>
            <person name="Ilyukhin E."/>
        </authorList>
    </citation>
    <scope>NUCLEOTIDE SEQUENCE [LARGE SCALE GENOMIC DNA]</scope>
    <source>
        <strain evidence="5 6">M1-105</strain>
    </source>
</reference>
<proteinExistence type="inferred from homology"/>
<dbReference type="InterPro" id="IPR008030">
    <property type="entry name" value="NmrA-like"/>
</dbReference>
<keyword evidence="3" id="KW-0560">Oxidoreductase</keyword>
<comment type="similarity">
    <text evidence="1">Belongs to the NmrA-type oxidoreductase family. Isoflavone reductase subfamily.</text>
</comment>
<gene>
    <name evidence="5" type="ORF">SLS56_011560</name>
</gene>
<evidence type="ECO:0000256" key="2">
    <source>
        <dbReference type="ARBA" id="ARBA00022857"/>
    </source>
</evidence>
<organism evidence="5 6">
    <name type="scientific">Neofusicoccum ribis</name>
    <dbReference type="NCBI Taxonomy" id="45134"/>
    <lineage>
        <taxon>Eukaryota</taxon>
        <taxon>Fungi</taxon>
        <taxon>Dikarya</taxon>
        <taxon>Ascomycota</taxon>
        <taxon>Pezizomycotina</taxon>
        <taxon>Dothideomycetes</taxon>
        <taxon>Dothideomycetes incertae sedis</taxon>
        <taxon>Botryosphaeriales</taxon>
        <taxon>Botryosphaeriaceae</taxon>
        <taxon>Neofusicoccum</taxon>
    </lineage>
</organism>
<evidence type="ECO:0000256" key="1">
    <source>
        <dbReference type="ARBA" id="ARBA00005725"/>
    </source>
</evidence>
<dbReference type="PANTHER" id="PTHR47706">
    <property type="entry name" value="NMRA-LIKE FAMILY PROTEIN"/>
    <property type="match status" value="1"/>
</dbReference>
<dbReference type="EMBL" id="JAJVDC020000280">
    <property type="protein sequence ID" value="KAL1616079.1"/>
    <property type="molecule type" value="Genomic_DNA"/>
</dbReference>
<comment type="caution">
    <text evidence="5">The sequence shown here is derived from an EMBL/GenBank/DDBJ whole genome shotgun (WGS) entry which is preliminary data.</text>
</comment>
<evidence type="ECO:0000313" key="6">
    <source>
        <dbReference type="Proteomes" id="UP001521116"/>
    </source>
</evidence>
<dbReference type="Proteomes" id="UP001521116">
    <property type="component" value="Unassembled WGS sequence"/>
</dbReference>
<accession>A0ABR3SBB6</accession>
<dbReference type="Gene3D" id="3.40.50.720">
    <property type="entry name" value="NAD(P)-binding Rossmann-like Domain"/>
    <property type="match status" value="1"/>
</dbReference>
<name>A0ABR3SBB6_9PEZI</name>
<evidence type="ECO:0000256" key="3">
    <source>
        <dbReference type="ARBA" id="ARBA00023002"/>
    </source>
</evidence>
<keyword evidence="6" id="KW-1185">Reference proteome</keyword>
<dbReference type="PANTHER" id="PTHR47706:SF4">
    <property type="entry name" value="NMRA-LIKE DOMAIN-CONTAINING PROTEIN"/>
    <property type="match status" value="1"/>
</dbReference>
<protein>
    <recommendedName>
        <fullName evidence="4">NmrA-like domain-containing protein</fullName>
    </recommendedName>
</protein>
<evidence type="ECO:0000259" key="4">
    <source>
        <dbReference type="Pfam" id="PF05368"/>
    </source>
</evidence>
<evidence type="ECO:0000313" key="5">
    <source>
        <dbReference type="EMBL" id="KAL1616079.1"/>
    </source>
</evidence>
<dbReference type="InterPro" id="IPR051609">
    <property type="entry name" value="NmrA/Isoflavone_reductase-like"/>
</dbReference>
<dbReference type="Gene3D" id="3.90.25.10">
    <property type="entry name" value="UDP-galactose 4-epimerase, domain 1"/>
    <property type="match status" value="1"/>
</dbReference>
<sequence length="325" mass="36980">MVNVAVAGGLGNVGKTIVEVLHNDKRHNVVAFSRNVCRYVPFIECITEFLHQVPEISEYTILAVDYGNVESLTETLMAHRIHTVISALTIMDDSAGQAQINLIRAASQSSTTVRFVASEYGLDAPQNVVELMPHHKWRADAIEELRGTSLEFTRIYNGLFLDYFATPEIKTYQTPLTFALDIQNKFAAVPGTGNDPVVFNYTFDIAKYISAMLTLPKWAEKTNIVSDRMTFNEFISLAEEARGQKFEVHYDDIDKLKRFEITRLPSHVTEHELFPIQMDYVWAVFGRWVAEGHFDLPLEGSLNQKFPEIKPLTIRAMLDQFWKGK</sequence>
<feature type="domain" description="NmrA-like" evidence="4">
    <location>
        <begin position="4"/>
        <end position="266"/>
    </location>
</feature>
<dbReference type="InterPro" id="IPR036291">
    <property type="entry name" value="NAD(P)-bd_dom_sf"/>
</dbReference>